<keyword evidence="2" id="KW-1185">Reference proteome</keyword>
<proteinExistence type="predicted"/>
<name>A0A550CVJ2_9AGAR</name>
<dbReference type="AlphaFoldDB" id="A0A550CVJ2"/>
<evidence type="ECO:0000313" key="1">
    <source>
        <dbReference type="EMBL" id="TRM68804.1"/>
    </source>
</evidence>
<reference evidence="1 2" key="1">
    <citation type="journal article" date="2019" name="New Phytol.">
        <title>Comparative genomics reveals unique wood-decay strategies and fruiting body development in the Schizophyllaceae.</title>
        <authorList>
            <person name="Almasi E."/>
            <person name="Sahu N."/>
            <person name="Krizsan K."/>
            <person name="Balint B."/>
            <person name="Kovacs G.M."/>
            <person name="Kiss B."/>
            <person name="Cseklye J."/>
            <person name="Drula E."/>
            <person name="Henrissat B."/>
            <person name="Nagy I."/>
            <person name="Chovatia M."/>
            <person name="Adam C."/>
            <person name="LaButti K."/>
            <person name="Lipzen A."/>
            <person name="Riley R."/>
            <person name="Grigoriev I.V."/>
            <person name="Nagy L.G."/>
        </authorList>
    </citation>
    <scope>NUCLEOTIDE SEQUENCE [LARGE SCALE GENOMIC DNA]</scope>
    <source>
        <strain evidence="1 2">NL-1724</strain>
    </source>
</reference>
<accession>A0A550CVJ2</accession>
<protein>
    <submittedName>
        <fullName evidence="1">Uncharacterized protein</fullName>
    </submittedName>
</protein>
<organism evidence="1 2">
    <name type="scientific">Schizophyllum amplum</name>
    <dbReference type="NCBI Taxonomy" id="97359"/>
    <lineage>
        <taxon>Eukaryota</taxon>
        <taxon>Fungi</taxon>
        <taxon>Dikarya</taxon>
        <taxon>Basidiomycota</taxon>
        <taxon>Agaricomycotina</taxon>
        <taxon>Agaricomycetes</taxon>
        <taxon>Agaricomycetidae</taxon>
        <taxon>Agaricales</taxon>
        <taxon>Schizophyllaceae</taxon>
        <taxon>Schizophyllum</taxon>
    </lineage>
</organism>
<dbReference type="Proteomes" id="UP000320762">
    <property type="component" value="Unassembled WGS sequence"/>
</dbReference>
<sequence>MRRRCTPSRCARAAFGRAILPLVRRSCTQRQKRACLIAGPASSLPSKNKMLELWSATTHSAVAGGAAFGRAVVCLVDAPISHRLQAEGRARDHPHNKDDLQTTHKRRMVIPARNAALADVDDVPFDTAARTNDMTTANMAATRRVATACEPELSPSS</sequence>
<comment type="caution">
    <text evidence="1">The sequence shown here is derived from an EMBL/GenBank/DDBJ whole genome shotgun (WGS) entry which is preliminary data.</text>
</comment>
<gene>
    <name evidence="1" type="ORF">BD626DRAFT_471893</name>
</gene>
<evidence type="ECO:0000313" key="2">
    <source>
        <dbReference type="Proteomes" id="UP000320762"/>
    </source>
</evidence>
<dbReference type="EMBL" id="VDMD01000001">
    <property type="protein sequence ID" value="TRM68804.1"/>
    <property type="molecule type" value="Genomic_DNA"/>
</dbReference>